<protein>
    <submittedName>
        <fullName evidence="1">Uncharacterized protein</fullName>
    </submittedName>
</protein>
<comment type="caution">
    <text evidence="1">The sequence shown here is derived from an EMBL/GenBank/DDBJ whole genome shotgun (WGS) entry which is preliminary data.</text>
</comment>
<dbReference type="AlphaFoldDB" id="A0AAN8TE67"/>
<dbReference type="SUPFAM" id="SSF54236">
    <property type="entry name" value="Ubiquitin-like"/>
    <property type="match status" value="1"/>
</dbReference>
<evidence type="ECO:0000313" key="2">
    <source>
        <dbReference type="Proteomes" id="UP001371456"/>
    </source>
</evidence>
<name>A0AAN8TE67_SOLBU</name>
<organism evidence="1 2">
    <name type="scientific">Solanum bulbocastanum</name>
    <name type="common">Wild potato</name>
    <dbReference type="NCBI Taxonomy" id="147425"/>
    <lineage>
        <taxon>Eukaryota</taxon>
        <taxon>Viridiplantae</taxon>
        <taxon>Streptophyta</taxon>
        <taxon>Embryophyta</taxon>
        <taxon>Tracheophyta</taxon>
        <taxon>Spermatophyta</taxon>
        <taxon>Magnoliopsida</taxon>
        <taxon>eudicotyledons</taxon>
        <taxon>Gunneridae</taxon>
        <taxon>Pentapetalae</taxon>
        <taxon>asterids</taxon>
        <taxon>lamiids</taxon>
        <taxon>Solanales</taxon>
        <taxon>Solanaceae</taxon>
        <taxon>Solanoideae</taxon>
        <taxon>Solaneae</taxon>
        <taxon>Solanum</taxon>
    </lineage>
</organism>
<keyword evidence="2" id="KW-1185">Reference proteome</keyword>
<sequence length="75" mass="8438">MSLFFSGNELNDEYRSLIEYGVQEFSEIIVFLKTMSRMVTETPSRGISLVVQTSSSLLNSAKIPIEMSDLDTVLK</sequence>
<evidence type="ECO:0000313" key="1">
    <source>
        <dbReference type="EMBL" id="KAK6784984.1"/>
    </source>
</evidence>
<proteinExistence type="predicted"/>
<gene>
    <name evidence="1" type="ORF">RDI58_018439</name>
</gene>
<dbReference type="EMBL" id="JBANQN010000007">
    <property type="protein sequence ID" value="KAK6784984.1"/>
    <property type="molecule type" value="Genomic_DNA"/>
</dbReference>
<accession>A0AAN8TE67</accession>
<dbReference type="InterPro" id="IPR029071">
    <property type="entry name" value="Ubiquitin-like_domsf"/>
</dbReference>
<reference evidence="1 2" key="1">
    <citation type="submission" date="2024-02" db="EMBL/GenBank/DDBJ databases">
        <title>de novo genome assembly of Solanum bulbocastanum strain 11H21.</title>
        <authorList>
            <person name="Hosaka A.J."/>
        </authorList>
    </citation>
    <scope>NUCLEOTIDE SEQUENCE [LARGE SCALE GENOMIC DNA]</scope>
    <source>
        <tissue evidence="1">Young leaves</tissue>
    </source>
</reference>
<dbReference type="Proteomes" id="UP001371456">
    <property type="component" value="Unassembled WGS sequence"/>
</dbReference>